<keyword evidence="4" id="KW-1185">Reference proteome</keyword>
<comment type="caution">
    <text evidence="3">The sequence shown here is derived from an EMBL/GenBank/DDBJ whole genome shotgun (WGS) entry which is preliminary data.</text>
</comment>
<reference evidence="4" key="1">
    <citation type="journal article" date="2019" name="Int. J. Syst. Evol. Microbiol.">
        <title>The Global Catalogue of Microorganisms (GCM) 10K type strain sequencing project: providing services to taxonomists for standard genome sequencing and annotation.</title>
        <authorList>
            <consortium name="The Broad Institute Genomics Platform"/>
            <consortium name="The Broad Institute Genome Sequencing Center for Infectious Disease"/>
            <person name="Wu L."/>
            <person name="Ma J."/>
        </authorList>
    </citation>
    <scope>NUCLEOTIDE SEQUENCE [LARGE SCALE GENOMIC DNA]</scope>
    <source>
        <strain evidence="4">JCM 18409</strain>
    </source>
</reference>
<proteinExistence type="predicted"/>
<evidence type="ECO:0000313" key="4">
    <source>
        <dbReference type="Proteomes" id="UP001501759"/>
    </source>
</evidence>
<evidence type="ECO:0000313" key="3">
    <source>
        <dbReference type="EMBL" id="GAA5028478.1"/>
    </source>
</evidence>
<protein>
    <submittedName>
        <fullName evidence="3">Uncharacterized protein</fullName>
    </submittedName>
</protein>
<feature type="compositionally biased region" description="Low complexity" evidence="1">
    <location>
        <begin position="255"/>
        <end position="264"/>
    </location>
</feature>
<name>A0ABP9JGD8_9ACTN</name>
<sequence length="379" mass="39954">MLLATAPAAAAAVPGSAADASCGKDFRERLQCWSRNIGDGTVRVTLDEPVRFDGGAQERRAVEGALWRDRAHLVVEVPKNRHTGGGGTALLLLANATGRLVEQDATIDRLPAEAVSELTNLQACRPKNPKDLCARLAKGPLRGADLIAEHLAADLSEHTYAIAEPSGPPFGGTGTPSGTSRNTEKADGKQTSGAGKGAGKGSDQASDAGWDTATQILAVLCVLLVVLLAALLFLIRRSSRAVGTLSRRALAAPGVGAVPPATAPTRRRDETSVRPRDETTTPPRDETTTRLRVTPTPRYGRRVGNVPGPARSAVVRTELHPQGYVEIDRVLYRAVWAEPGRPPPAPGGLVDVTDARERDSDVLYAFPPATGRHANGTRT</sequence>
<evidence type="ECO:0000256" key="1">
    <source>
        <dbReference type="SAM" id="MobiDB-lite"/>
    </source>
</evidence>
<feature type="region of interest" description="Disordered" evidence="1">
    <location>
        <begin position="162"/>
        <end position="207"/>
    </location>
</feature>
<keyword evidence="2" id="KW-1133">Transmembrane helix</keyword>
<feature type="transmembrane region" description="Helical" evidence="2">
    <location>
        <begin position="216"/>
        <end position="235"/>
    </location>
</feature>
<dbReference type="EMBL" id="BAABKB010000030">
    <property type="protein sequence ID" value="GAA5028478.1"/>
    <property type="molecule type" value="Genomic_DNA"/>
</dbReference>
<gene>
    <name evidence="3" type="ORF">GCM10023335_66450</name>
</gene>
<organism evidence="3 4">
    <name type="scientific">Streptomyces siamensis</name>
    <dbReference type="NCBI Taxonomy" id="1274986"/>
    <lineage>
        <taxon>Bacteria</taxon>
        <taxon>Bacillati</taxon>
        <taxon>Actinomycetota</taxon>
        <taxon>Actinomycetes</taxon>
        <taxon>Kitasatosporales</taxon>
        <taxon>Streptomycetaceae</taxon>
        <taxon>Streptomyces</taxon>
    </lineage>
</organism>
<evidence type="ECO:0000256" key="2">
    <source>
        <dbReference type="SAM" id="Phobius"/>
    </source>
</evidence>
<dbReference type="Proteomes" id="UP001501759">
    <property type="component" value="Unassembled WGS sequence"/>
</dbReference>
<keyword evidence="2" id="KW-0472">Membrane</keyword>
<feature type="compositionally biased region" description="Basic and acidic residues" evidence="1">
    <location>
        <begin position="266"/>
        <end position="289"/>
    </location>
</feature>
<keyword evidence="2" id="KW-0812">Transmembrane</keyword>
<accession>A0ABP9JGD8</accession>
<feature type="region of interest" description="Disordered" evidence="1">
    <location>
        <begin position="255"/>
        <end position="290"/>
    </location>
</feature>